<sequence length="503" mass="57523">MTVGGPKGYERSEVESVSYSEFSLVKHLHCKPWRLPRQRVFRVSSQQCNGTTDGQHVHQIGAAEGQVLPLLLRMNETLHVISQEVDARTRGGLLDTGSCSREEALFLAWRQHSLQCFHRARNILFARLKYAIQAEVEAQDAVAIRWVLKRSLQRVFFPQSTENCESLVVHSARIHRLAVCARALMVGMEEMVVWLSSVREEKARGVASLLPPMLEKWHKEGRRELPADVGLRDLVQTFYDHVELLHQALTALRLDRAKGGREVSLAVEQACTGKAMEAEEACADEDATDTVETESYESSTQSSGLAKHIVDMEDYNKDWGLCMREMLEDASDSNSDVNANGSCDEMRQAPTLNTFIVKKLFADHVEECHGDVIDNLEKDSQLVSEEDLETRRRTDAHLTTDDWWMKMKIAHSRERLVYTRDMVEEERTRANKGKPVQILAVNEDYTFLPRPLVHLLESMHHSLALLLRQERRRSERWRAMDVPLPPPDYQGTYWLDTPPEESP</sequence>
<reference evidence="4" key="2">
    <citation type="submission" date="2012-11" db="EMBL/GenBank/DDBJ databases">
        <authorList>
            <person name="Kuo A."/>
            <person name="Curtis B.A."/>
            <person name="Tanifuji G."/>
            <person name="Burki F."/>
            <person name="Gruber A."/>
            <person name="Irimia M."/>
            <person name="Maruyama S."/>
            <person name="Arias M.C."/>
            <person name="Ball S.G."/>
            <person name="Gile G.H."/>
            <person name="Hirakawa Y."/>
            <person name="Hopkins J.F."/>
            <person name="Rensing S.A."/>
            <person name="Schmutz J."/>
            <person name="Symeonidi A."/>
            <person name="Elias M."/>
            <person name="Eveleigh R.J."/>
            <person name="Herman E.K."/>
            <person name="Klute M.J."/>
            <person name="Nakayama T."/>
            <person name="Obornik M."/>
            <person name="Reyes-Prieto A."/>
            <person name="Armbrust E.V."/>
            <person name="Aves S.J."/>
            <person name="Beiko R.G."/>
            <person name="Coutinho P."/>
            <person name="Dacks J.B."/>
            <person name="Durnford D.G."/>
            <person name="Fast N.M."/>
            <person name="Green B.R."/>
            <person name="Grisdale C."/>
            <person name="Hempe F."/>
            <person name="Henrissat B."/>
            <person name="Hoppner M.P."/>
            <person name="Ishida K.-I."/>
            <person name="Kim E."/>
            <person name="Koreny L."/>
            <person name="Kroth P.G."/>
            <person name="Liu Y."/>
            <person name="Malik S.-B."/>
            <person name="Maier U.G."/>
            <person name="McRose D."/>
            <person name="Mock T."/>
            <person name="Neilson J.A."/>
            <person name="Onodera N.T."/>
            <person name="Poole A.M."/>
            <person name="Pritham E.J."/>
            <person name="Richards T.A."/>
            <person name="Rocap G."/>
            <person name="Roy S.W."/>
            <person name="Sarai C."/>
            <person name="Schaack S."/>
            <person name="Shirato S."/>
            <person name="Slamovits C.H."/>
            <person name="Spencer D.F."/>
            <person name="Suzuki S."/>
            <person name="Worden A.Z."/>
            <person name="Zauner S."/>
            <person name="Barry K."/>
            <person name="Bell C."/>
            <person name="Bharti A.K."/>
            <person name="Crow J.A."/>
            <person name="Grimwood J."/>
            <person name="Kramer R."/>
            <person name="Lindquist E."/>
            <person name="Lucas S."/>
            <person name="Salamov A."/>
            <person name="McFadden G.I."/>
            <person name="Lane C.E."/>
            <person name="Keeling P.J."/>
            <person name="Gray M.W."/>
            <person name="Grigoriev I.V."/>
            <person name="Archibald J.M."/>
        </authorList>
    </citation>
    <scope>NUCLEOTIDE SEQUENCE</scope>
    <source>
        <strain evidence="4">CCMP2712</strain>
    </source>
</reference>
<reference evidence="3" key="3">
    <citation type="submission" date="2016-03" db="UniProtKB">
        <authorList>
            <consortium name="EnsemblProtists"/>
        </authorList>
    </citation>
    <scope>IDENTIFICATION</scope>
</reference>
<dbReference type="GeneID" id="17304736"/>
<dbReference type="Proteomes" id="UP000011087">
    <property type="component" value="Unassembled WGS sequence"/>
</dbReference>
<dbReference type="KEGG" id="gtt:GUITHDRAFT_162513"/>
<dbReference type="HOGENOM" id="CLU_542338_0_0_1"/>
<protein>
    <submittedName>
        <fullName evidence="2 3">Uncharacterized protein</fullName>
    </submittedName>
</protein>
<evidence type="ECO:0000313" key="3">
    <source>
        <dbReference type="EnsemblProtists" id="EKX48050"/>
    </source>
</evidence>
<feature type="compositionally biased region" description="Acidic residues" evidence="1">
    <location>
        <begin position="282"/>
        <end position="295"/>
    </location>
</feature>
<evidence type="ECO:0000313" key="4">
    <source>
        <dbReference type="Proteomes" id="UP000011087"/>
    </source>
</evidence>
<dbReference type="RefSeq" id="XP_005835030.1">
    <property type="nucleotide sequence ID" value="XM_005834973.1"/>
</dbReference>
<organism evidence="2">
    <name type="scientific">Guillardia theta (strain CCMP2712)</name>
    <name type="common">Cryptophyte</name>
    <dbReference type="NCBI Taxonomy" id="905079"/>
    <lineage>
        <taxon>Eukaryota</taxon>
        <taxon>Cryptophyceae</taxon>
        <taxon>Pyrenomonadales</taxon>
        <taxon>Geminigeraceae</taxon>
        <taxon>Guillardia</taxon>
    </lineage>
</organism>
<dbReference type="AlphaFoldDB" id="L1JIY0"/>
<feature type="region of interest" description="Disordered" evidence="1">
    <location>
        <begin position="282"/>
        <end position="302"/>
    </location>
</feature>
<dbReference type="EnsemblProtists" id="EKX48050">
    <property type="protein sequence ID" value="EKX48050"/>
    <property type="gene ID" value="GUITHDRAFT_162513"/>
</dbReference>
<gene>
    <name evidence="2" type="ORF">GUITHDRAFT_162513</name>
</gene>
<keyword evidence="4" id="KW-1185">Reference proteome</keyword>
<dbReference type="EMBL" id="JH992987">
    <property type="protein sequence ID" value="EKX48050.1"/>
    <property type="molecule type" value="Genomic_DNA"/>
</dbReference>
<proteinExistence type="predicted"/>
<accession>L1JIY0</accession>
<name>L1JIY0_GUITC</name>
<dbReference type="PaxDb" id="55529-EKX48050"/>
<reference evidence="2 4" key="1">
    <citation type="journal article" date="2012" name="Nature">
        <title>Algal genomes reveal evolutionary mosaicism and the fate of nucleomorphs.</title>
        <authorList>
            <consortium name="DOE Joint Genome Institute"/>
            <person name="Curtis B.A."/>
            <person name="Tanifuji G."/>
            <person name="Burki F."/>
            <person name="Gruber A."/>
            <person name="Irimia M."/>
            <person name="Maruyama S."/>
            <person name="Arias M.C."/>
            <person name="Ball S.G."/>
            <person name="Gile G.H."/>
            <person name="Hirakawa Y."/>
            <person name="Hopkins J.F."/>
            <person name="Kuo A."/>
            <person name="Rensing S.A."/>
            <person name="Schmutz J."/>
            <person name="Symeonidi A."/>
            <person name="Elias M."/>
            <person name="Eveleigh R.J."/>
            <person name="Herman E.K."/>
            <person name="Klute M.J."/>
            <person name="Nakayama T."/>
            <person name="Obornik M."/>
            <person name="Reyes-Prieto A."/>
            <person name="Armbrust E.V."/>
            <person name="Aves S.J."/>
            <person name="Beiko R.G."/>
            <person name="Coutinho P."/>
            <person name="Dacks J.B."/>
            <person name="Durnford D.G."/>
            <person name="Fast N.M."/>
            <person name="Green B.R."/>
            <person name="Grisdale C.J."/>
            <person name="Hempel F."/>
            <person name="Henrissat B."/>
            <person name="Hoppner M.P."/>
            <person name="Ishida K."/>
            <person name="Kim E."/>
            <person name="Koreny L."/>
            <person name="Kroth P.G."/>
            <person name="Liu Y."/>
            <person name="Malik S.B."/>
            <person name="Maier U.G."/>
            <person name="McRose D."/>
            <person name="Mock T."/>
            <person name="Neilson J.A."/>
            <person name="Onodera N.T."/>
            <person name="Poole A.M."/>
            <person name="Pritham E.J."/>
            <person name="Richards T.A."/>
            <person name="Rocap G."/>
            <person name="Roy S.W."/>
            <person name="Sarai C."/>
            <person name="Schaack S."/>
            <person name="Shirato S."/>
            <person name="Slamovits C.H."/>
            <person name="Spencer D.F."/>
            <person name="Suzuki S."/>
            <person name="Worden A.Z."/>
            <person name="Zauner S."/>
            <person name="Barry K."/>
            <person name="Bell C."/>
            <person name="Bharti A.K."/>
            <person name="Crow J.A."/>
            <person name="Grimwood J."/>
            <person name="Kramer R."/>
            <person name="Lindquist E."/>
            <person name="Lucas S."/>
            <person name="Salamov A."/>
            <person name="McFadden G.I."/>
            <person name="Lane C.E."/>
            <person name="Keeling P.J."/>
            <person name="Gray M.W."/>
            <person name="Grigoriev I.V."/>
            <person name="Archibald J.M."/>
        </authorList>
    </citation>
    <scope>NUCLEOTIDE SEQUENCE</scope>
    <source>
        <strain evidence="2 4">CCMP2712</strain>
    </source>
</reference>
<evidence type="ECO:0000256" key="1">
    <source>
        <dbReference type="SAM" id="MobiDB-lite"/>
    </source>
</evidence>
<evidence type="ECO:0000313" key="2">
    <source>
        <dbReference type="EMBL" id="EKX48050.1"/>
    </source>
</evidence>